<evidence type="ECO:0000313" key="1">
    <source>
        <dbReference type="EMBL" id="KAK3770763.1"/>
    </source>
</evidence>
<keyword evidence="2" id="KW-1185">Reference proteome</keyword>
<comment type="caution">
    <text evidence="1">The sequence shown here is derived from an EMBL/GenBank/DDBJ whole genome shotgun (WGS) entry which is preliminary data.</text>
</comment>
<dbReference type="EMBL" id="JAWDGP010003786">
    <property type="protein sequence ID" value="KAK3770763.1"/>
    <property type="molecule type" value="Genomic_DNA"/>
</dbReference>
<name>A0AAE0ZK55_9GAST</name>
<reference evidence="1" key="1">
    <citation type="journal article" date="2023" name="G3 (Bethesda)">
        <title>A reference genome for the long-term kleptoplast-retaining sea slug Elysia crispata morphotype clarki.</title>
        <authorList>
            <person name="Eastman K.E."/>
            <person name="Pendleton A.L."/>
            <person name="Shaikh M.A."/>
            <person name="Suttiyut T."/>
            <person name="Ogas R."/>
            <person name="Tomko P."/>
            <person name="Gavelis G."/>
            <person name="Widhalm J.R."/>
            <person name="Wisecaver J.H."/>
        </authorList>
    </citation>
    <scope>NUCLEOTIDE SEQUENCE</scope>
    <source>
        <strain evidence="1">ECLA1</strain>
    </source>
</reference>
<sequence>MLHIQPALVTPASAPTECRRQSLSDYQPSSGRVFKICLVWVSEEVKLKRFGRPTTRGMPVFSFFPFPSAVAWKEAYMFIVAAPRPCSRQLAQPLLRQPMFSALKHL</sequence>
<protein>
    <submittedName>
        <fullName evidence="1">Uncharacterized protein</fullName>
    </submittedName>
</protein>
<dbReference type="Proteomes" id="UP001283361">
    <property type="component" value="Unassembled WGS sequence"/>
</dbReference>
<organism evidence="1 2">
    <name type="scientific">Elysia crispata</name>
    <name type="common">lettuce slug</name>
    <dbReference type="NCBI Taxonomy" id="231223"/>
    <lineage>
        <taxon>Eukaryota</taxon>
        <taxon>Metazoa</taxon>
        <taxon>Spiralia</taxon>
        <taxon>Lophotrochozoa</taxon>
        <taxon>Mollusca</taxon>
        <taxon>Gastropoda</taxon>
        <taxon>Heterobranchia</taxon>
        <taxon>Euthyneura</taxon>
        <taxon>Panpulmonata</taxon>
        <taxon>Sacoglossa</taxon>
        <taxon>Placobranchoidea</taxon>
        <taxon>Plakobranchidae</taxon>
        <taxon>Elysia</taxon>
    </lineage>
</organism>
<evidence type="ECO:0000313" key="2">
    <source>
        <dbReference type="Proteomes" id="UP001283361"/>
    </source>
</evidence>
<gene>
    <name evidence="1" type="ORF">RRG08_036365</name>
</gene>
<accession>A0AAE0ZK55</accession>
<dbReference type="AlphaFoldDB" id="A0AAE0ZK55"/>
<proteinExistence type="predicted"/>